<gene>
    <name evidence="2" type="ORF">ACFR9U_13440</name>
</gene>
<dbReference type="RefSeq" id="WP_247380290.1">
    <property type="nucleotide sequence ID" value="NZ_JALLGV010000008.1"/>
</dbReference>
<protein>
    <submittedName>
        <fullName evidence="2">Chemotaxis protein CheW</fullName>
    </submittedName>
</protein>
<accession>A0ABD6CCL6</accession>
<evidence type="ECO:0000313" key="3">
    <source>
        <dbReference type="Proteomes" id="UP001597119"/>
    </source>
</evidence>
<dbReference type="InterPro" id="IPR002545">
    <property type="entry name" value="CheW-lke_dom"/>
</dbReference>
<dbReference type="PANTHER" id="PTHR22617:SF23">
    <property type="entry name" value="CHEMOTAXIS PROTEIN CHEW"/>
    <property type="match status" value="1"/>
</dbReference>
<feature type="domain" description="CheW-like" evidence="1">
    <location>
        <begin position="13"/>
        <end position="153"/>
    </location>
</feature>
<dbReference type="AlphaFoldDB" id="A0ABD6CCL6"/>
<dbReference type="Proteomes" id="UP001597119">
    <property type="component" value="Unassembled WGS sequence"/>
</dbReference>
<sequence>MSQATPTNDADATGQVLEFKLGSETYCVDIDYVTEIVDVGDLTDLPNAPAYVNGVMDLRGRTTAIVDPKTIFDIDEADADSKRIIVFDPDIIANRKAAGWLVDEVYQVVKLDEETVEDAPESGQEAVRGVIKHDDDEADDSFVIWVDPQAVHR</sequence>
<evidence type="ECO:0000259" key="1">
    <source>
        <dbReference type="PROSITE" id="PS50851"/>
    </source>
</evidence>
<keyword evidence="3" id="KW-1185">Reference proteome</keyword>
<name>A0ABD6CCL6_9EURY</name>
<dbReference type="PANTHER" id="PTHR22617">
    <property type="entry name" value="CHEMOTAXIS SENSOR HISTIDINE KINASE-RELATED"/>
    <property type="match status" value="1"/>
</dbReference>
<dbReference type="SUPFAM" id="SSF50341">
    <property type="entry name" value="CheW-like"/>
    <property type="match status" value="1"/>
</dbReference>
<dbReference type="PROSITE" id="PS50851">
    <property type="entry name" value="CHEW"/>
    <property type="match status" value="1"/>
</dbReference>
<dbReference type="Pfam" id="PF01584">
    <property type="entry name" value="CheW"/>
    <property type="match status" value="1"/>
</dbReference>
<dbReference type="SMART" id="SM00260">
    <property type="entry name" value="CheW"/>
    <property type="match status" value="1"/>
</dbReference>
<dbReference type="InterPro" id="IPR039315">
    <property type="entry name" value="CheW"/>
</dbReference>
<evidence type="ECO:0000313" key="2">
    <source>
        <dbReference type="EMBL" id="MFD1587985.1"/>
    </source>
</evidence>
<dbReference type="EMBL" id="JBHUDJ010000006">
    <property type="protein sequence ID" value="MFD1587985.1"/>
    <property type="molecule type" value="Genomic_DNA"/>
</dbReference>
<comment type="caution">
    <text evidence="2">The sequence shown here is derived from an EMBL/GenBank/DDBJ whole genome shotgun (WGS) entry which is preliminary data.</text>
</comment>
<proteinExistence type="predicted"/>
<organism evidence="2 3">
    <name type="scientific">Halorientalis brevis</name>
    <dbReference type="NCBI Taxonomy" id="1126241"/>
    <lineage>
        <taxon>Archaea</taxon>
        <taxon>Methanobacteriati</taxon>
        <taxon>Methanobacteriota</taxon>
        <taxon>Stenosarchaea group</taxon>
        <taxon>Halobacteria</taxon>
        <taxon>Halobacteriales</taxon>
        <taxon>Haloarculaceae</taxon>
        <taxon>Halorientalis</taxon>
    </lineage>
</organism>
<reference evidence="2 3" key="1">
    <citation type="journal article" date="2019" name="Int. J. Syst. Evol. Microbiol.">
        <title>The Global Catalogue of Microorganisms (GCM) 10K type strain sequencing project: providing services to taxonomists for standard genome sequencing and annotation.</title>
        <authorList>
            <consortium name="The Broad Institute Genomics Platform"/>
            <consortium name="The Broad Institute Genome Sequencing Center for Infectious Disease"/>
            <person name="Wu L."/>
            <person name="Ma J."/>
        </authorList>
    </citation>
    <scope>NUCLEOTIDE SEQUENCE [LARGE SCALE GENOMIC DNA]</scope>
    <source>
        <strain evidence="2 3">CGMCC 1.12125</strain>
    </source>
</reference>
<dbReference type="Gene3D" id="2.30.30.40">
    <property type="entry name" value="SH3 Domains"/>
    <property type="match status" value="1"/>
</dbReference>
<dbReference type="Gene3D" id="2.40.50.180">
    <property type="entry name" value="CheA-289, Domain 4"/>
    <property type="match status" value="1"/>
</dbReference>
<dbReference type="InterPro" id="IPR036061">
    <property type="entry name" value="CheW-like_dom_sf"/>
</dbReference>